<keyword evidence="5 6" id="KW-0472">Membrane</keyword>
<dbReference type="GO" id="GO:0033573">
    <property type="term" value="C:high-affinity iron permease complex"/>
    <property type="evidence" value="ECO:0007669"/>
    <property type="project" value="InterPro"/>
</dbReference>
<protein>
    <recommendedName>
        <fullName evidence="9">Iron transporter</fullName>
    </recommendedName>
</protein>
<organism evidence="7 8">
    <name type="scientific">Pararhizobium mangrovi</name>
    <dbReference type="NCBI Taxonomy" id="2590452"/>
    <lineage>
        <taxon>Bacteria</taxon>
        <taxon>Pseudomonadati</taxon>
        <taxon>Pseudomonadota</taxon>
        <taxon>Alphaproteobacteria</taxon>
        <taxon>Hyphomicrobiales</taxon>
        <taxon>Rhizobiaceae</taxon>
        <taxon>Rhizobium/Agrobacterium group</taxon>
        <taxon>Pararhizobium</taxon>
    </lineage>
</organism>
<evidence type="ECO:0000256" key="3">
    <source>
        <dbReference type="ARBA" id="ARBA00022692"/>
    </source>
</evidence>
<feature type="transmembrane region" description="Helical" evidence="6">
    <location>
        <begin position="6"/>
        <end position="25"/>
    </location>
</feature>
<comment type="subcellular location">
    <subcellularLocation>
        <location evidence="1">Membrane</location>
        <topology evidence="1">Multi-pass membrane protein</topology>
    </subcellularLocation>
</comment>
<evidence type="ECO:0000256" key="5">
    <source>
        <dbReference type="ARBA" id="ARBA00023136"/>
    </source>
</evidence>
<reference evidence="7 8" key="1">
    <citation type="submission" date="2019-06" db="EMBL/GenBank/DDBJ databases">
        <authorList>
            <person name="Li M."/>
        </authorList>
    </citation>
    <scope>NUCLEOTIDE SEQUENCE [LARGE SCALE GENOMIC DNA]</scope>
    <source>
        <strain evidence="7 8">BGMRC6574</strain>
    </source>
</reference>
<keyword evidence="8" id="KW-1185">Reference proteome</keyword>
<dbReference type="PANTHER" id="PTHR31632:SF2">
    <property type="entry name" value="PLASMA MEMBRANE IRON PERMEASE"/>
    <property type="match status" value="1"/>
</dbReference>
<dbReference type="InterPro" id="IPR004923">
    <property type="entry name" value="FTR1/Fip1/EfeU"/>
</dbReference>
<dbReference type="OrthoDB" id="7260758at2"/>
<name>A0A506UHM5_9HYPH</name>
<evidence type="ECO:0000256" key="2">
    <source>
        <dbReference type="ARBA" id="ARBA00008333"/>
    </source>
</evidence>
<dbReference type="PANTHER" id="PTHR31632">
    <property type="entry name" value="IRON TRANSPORTER FTH1"/>
    <property type="match status" value="1"/>
</dbReference>
<evidence type="ECO:0008006" key="9">
    <source>
        <dbReference type="Google" id="ProtNLM"/>
    </source>
</evidence>
<accession>A0A506UHM5</accession>
<feature type="transmembrane region" description="Helical" evidence="6">
    <location>
        <begin position="37"/>
        <end position="56"/>
    </location>
</feature>
<feature type="transmembrane region" description="Helical" evidence="6">
    <location>
        <begin position="147"/>
        <end position="166"/>
    </location>
</feature>
<proteinExistence type="inferred from homology"/>
<gene>
    <name evidence="7" type="ORF">FJU11_00810</name>
</gene>
<evidence type="ECO:0000313" key="7">
    <source>
        <dbReference type="EMBL" id="TPW32798.1"/>
    </source>
</evidence>
<dbReference type="EMBL" id="VHLH01000001">
    <property type="protein sequence ID" value="TPW32798.1"/>
    <property type="molecule type" value="Genomic_DNA"/>
</dbReference>
<dbReference type="AlphaFoldDB" id="A0A506UHM5"/>
<feature type="transmembrane region" description="Helical" evidence="6">
    <location>
        <begin position="68"/>
        <end position="89"/>
    </location>
</feature>
<dbReference type="Pfam" id="PF03239">
    <property type="entry name" value="FTR1"/>
    <property type="match status" value="1"/>
</dbReference>
<sequence length="269" mass="28784">MLVTFLVLFREGLEAFLLVGILLTYLTRLGARGYAKWIYVGVGAGILASLVAAFVFQVVIDQFHNDEYRAYLTAGIMIVATAVLTYMAVWMQKQARAHTDEAKRQLEHYVAGNQVVGIAVLAFVSVWREGIETVLFLSALSYGGQSPSLLGGLVGLAAAIAVVFVLMKGARRVPLAAFFRWTSLLLIVIAAGLLGSAIAVLQGAGMLPGPTAPLFDLSGVLSDNGGVGSFLRGLFGYNATPTPPQFALWALYLVVALAFWRRGYAPKPA</sequence>
<evidence type="ECO:0000313" key="8">
    <source>
        <dbReference type="Proteomes" id="UP000320314"/>
    </source>
</evidence>
<evidence type="ECO:0000256" key="6">
    <source>
        <dbReference type="SAM" id="Phobius"/>
    </source>
</evidence>
<comment type="caution">
    <text evidence="7">The sequence shown here is derived from an EMBL/GenBank/DDBJ whole genome shotgun (WGS) entry which is preliminary data.</text>
</comment>
<dbReference type="RefSeq" id="WP_141165101.1">
    <property type="nucleotide sequence ID" value="NZ_VHLH01000001.1"/>
</dbReference>
<keyword evidence="4 6" id="KW-1133">Transmembrane helix</keyword>
<feature type="transmembrane region" description="Helical" evidence="6">
    <location>
        <begin position="246"/>
        <end position="264"/>
    </location>
</feature>
<feature type="transmembrane region" description="Helical" evidence="6">
    <location>
        <begin position="178"/>
        <end position="201"/>
    </location>
</feature>
<keyword evidence="3 6" id="KW-0812">Transmembrane</keyword>
<evidence type="ECO:0000256" key="1">
    <source>
        <dbReference type="ARBA" id="ARBA00004141"/>
    </source>
</evidence>
<comment type="similarity">
    <text evidence="2">Belongs to the oxidase-dependent Fe transporter (OFeT) (TC 9.A.10.1) family.</text>
</comment>
<dbReference type="Proteomes" id="UP000320314">
    <property type="component" value="Unassembled WGS sequence"/>
</dbReference>
<feature type="transmembrane region" description="Helical" evidence="6">
    <location>
        <begin position="109"/>
        <end position="127"/>
    </location>
</feature>
<evidence type="ECO:0000256" key="4">
    <source>
        <dbReference type="ARBA" id="ARBA00022989"/>
    </source>
</evidence>
<dbReference type="GO" id="GO:0015093">
    <property type="term" value="F:ferrous iron transmembrane transporter activity"/>
    <property type="evidence" value="ECO:0007669"/>
    <property type="project" value="TreeGrafter"/>
</dbReference>